<evidence type="ECO:0000256" key="2">
    <source>
        <dbReference type="ARBA" id="ARBA00022801"/>
    </source>
</evidence>
<comment type="similarity">
    <text evidence="1">Belongs to the peptidase C59 family.</text>
</comment>
<organism evidence="4 5">
    <name type="scientific">Neorhodopirellula pilleata</name>
    <dbReference type="NCBI Taxonomy" id="2714738"/>
    <lineage>
        <taxon>Bacteria</taxon>
        <taxon>Pseudomonadati</taxon>
        <taxon>Planctomycetota</taxon>
        <taxon>Planctomycetia</taxon>
        <taxon>Pirellulales</taxon>
        <taxon>Pirellulaceae</taxon>
        <taxon>Neorhodopirellula</taxon>
    </lineage>
</organism>
<dbReference type="Proteomes" id="UP000316213">
    <property type="component" value="Unassembled WGS sequence"/>
</dbReference>
<comment type="caution">
    <text evidence="4">The sequence shown here is derived from an EMBL/GenBank/DDBJ whole genome shotgun (WGS) entry which is preliminary data.</text>
</comment>
<protein>
    <recommendedName>
        <fullName evidence="3">Choloylglycine hydrolase/NAAA C-terminal domain-containing protein</fullName>
    </recommendedName>
</protein>
<dbReference type="GO" id="GO:0016787">
    <property type="term" value="F:hydrolase activity"/>
    <property type="evidence" value="ECO:0007669"/>
    <property type="project" value="UniProtKB-KW"/>
</dbReference>
<gene>
    <name evidence="4" type="ORF">Pla100_10660</name>
</gene>
<evidence type="ECO:0000313" key="5">
    <source>
        <dbReference type="Proteomes" id="UP000316213"/>
    </source>
</evidence>
<dbReference type="AlphaFoldDB" id="A0A5C6AYA2"/>
<accession>A0A5C6AYA2</accession>
<dbReference type="InterPro" id="IPR029132">
    <property type="entry name" value="CBAH/NAAA_C"/>
</dbReference>
<name>A0A5C6AYA2_9BACT</name>
<dbReference type="RefSeq" id="WP_231602719.1">
    <property type="nucleotide sequence ID" value="NZ_SJPM01000001.1"/>
</dbReference>
<evidence type="ECO:0000259" key="3">
    <source>
        <dbReference type="Pfam" id="PF02275"/>
    </source>
</evidence>
<keyword evidence="2" id="KW-0378">Hydrolase</keyword>
<dbReference type="Pfam" id="PF02275">
    <property type="entry name" value="CBAH"/>
    <property type="match status" value="1"/>
</dbReference>
<feature type="domain" description="Choloylglycine hydrolase/NAAA C-terminal" evidence="3">
    <location>
        <begin position="29"/>
        <end position="197"/>
    </location>
</feature>
<dbReference type="Gene3D" id="3.60.60.10">
    <property type="entry name" value="Penicillin V Acylase, Chain A"/>
    <property type="match status" value="1"/>
</dbReference>
<proteinExistence type="inferred from homology"/>
<sequence length="364" mass="40552">MPANHIRSILIVLVIMAMALLSSGSPLACTVMRLKLGDQWIVARNHDWVSGGGLVIFNPRGISKQAISPNQPLRWTSLYGSVSMNQFGREIPFAGMNEKGLTVDLLQLRDTQFPDRSDPRSSVNAIQWVQYQLDCAATVEEVIASLDEVRPQPFIEVLEKVHYFVTDPSGDAAIIEYLDGEAIVQHDPASACVLANSTWKESRRAIQQNDPRGNSETRVTLANRLVGDAANLDEDTSPIDYAFDALHRVRQPTTTQWSLVYEPAQKRITFHTRMNEQRRWIDLDELSLDKACPVVCVDINSPHSGNLAEHLRPLSTEDNRRIVDEAFDAIVPPSFLRSAVKGLVVQYGESLEALPQDTLSKSTP</sequence>
<evidence type="ECO:0000313" key="4">
    <source>
        <dbReference type="EMBL" id="TWU04129.1"/>
    </source>
</evidence>
<dbReference type="SUPFAM" id="SSF56235">
    <property type="entry name" value="N-terminal nucleophile aminohydrolases (Ntn hydrolases)"/>
    <property type="match status" value="1"/>
</dbReference>
<dbReference type="InterPro" id="IPR029055">
    <property type="entry name" value="Ntn_hydrolases_N"/>
</dbReference>
<dbReference type="PANTHER" id="PTHR35527:SF2">
    <property type="entry name" value="HYDROLASE"/>
    <property type="match status" value="1"/>
</dbReference>
<reference evidence="4 5" key="1">
    <citation type="submission" date="2019-02" db="EMBL/GenBank/DDBJ databases">
        <title>Deep-cultivation of Planctomycetes and their phenomic and genomic characterization uncovers novel biology.</title>
        <authorList>
            <person name="Wiegand S."/>
            <person name="Jogler M."/>
            <person name="Boedeker C."/>
            <person name="Pinto D."/>
            <person name="Vollmers J."/>
            <person name="Rivas-Marin E."/>
            <person name="Kohn T."/>
            <person name="Peeters S.H."/>
            <person name="Heuer A."/>
            <person name="Rast P."/>
            <person name="Oberbeckmann S."/>
            <person name="Bunk B."/>
            <person name="Jeske O."/>
            <person name="Meyerdierks A."/>
            <person name="Storesund J.E."/>
            <person name="Kallscheuer N."/>
            <person name="Luecker S."/>
            <person name="Lage O.M."/>
            <person name="Pohl T."/>
            <person name="Merkel B.J."/>
            <person name="Hornburger P."/>
            <person name="Mueller R.-W."/>
            <person name="Bruemmer F."/>
            <person name="Labrenz M."/>
            <person name="Spormann A.M."/>
            <person name="Op Den Camp H."/>
            <person name="Overmann J."/>
            <person name="Amann R."/>
            <person name="Jetten M.S.M."/>
            <person name="Mascher T."/>
            <person name="Medema M.H."/>
            <person name="Devos D.P."/>
            <person name="Kaster A.-K."/>
            <person name="Ovreas L."/>
            <person name="Rohde M."/>
            <person name="Galperin M.Y."/>
            <person name="Jogler C."/>
        </authorList>
    </citation>
    <scope>NUCLEOTIDE SEQUENCE [LARGE SCALE GENOMIC DNA]</scope>
    <source>
        <strain evidence="4 5">Pla100</strain>
    </source>
</reference>
<evidence type="ECO:0000256" key="1">
    <source>
        <dbReference type="ARBA" id="ARBA00006625"/>
    </source>
</evidence>
<dbReference type="EMBL" id="SJPM01000001">
    <property type="protein sequence ID" value="TWU04129.1"/>
    <property type="molecule type" value="Genomic_DNA"/>
</dbReference>
<dbReference type="InterPro" id="IPR052193">
    <property type="entry name" value="Peptidase_C59"/>
</dbReference>
<dbReference type="PANTHER" id="PTHR35527">
    <property type="entry name" value="CHOLOYLGLYCINE HYDROLASE"/>
    <property type="match status" value="1"/>
</dbReference>
<keyword evidence="5" id="KW-1185">Reference proteome</keyword>